<dbReference type="PANTHER" id="PTHR45768">
    <property type="entry name" value="E3 UBIQUITIN-PROTEIN LIGASE RNF13-LIKE"/>
    <property type="match status" value="1"/>
</dbReference>
<evidence type="ECO:0000313" key="18">
    <source>
        <dbReference type="EMBL" id="KAK4265791.1"/>
    </source>
</evidence>
<evidence type="ECO:0000256" key="11">
    <source>
        <dbReference type="ARBA" id="ARBA00022989"/>
    </source>
</evidence>
<evidence type="ECO:0000256" key="4">
    <source>
        <dbReference type="ARBA" id="ARBA00012483"/>
    </source>
</evidence>
<evidence type="ECO:0000259" key="17">
    <source>
        <dbReference type="PROSITE" id="PS50089"/>
    </source>
</evidence>
<evidence type="ECO:0000256" key="8">
    <source>
        <dbReference type="ARBA" id="ARBA00022771"/>
    </source>
</evidence>
<accession>A0AAE1J8Q5</accession>
<dbReference type="GO" id="GO:0016020">
    <property type="term" value="C:membrane"/>
    <property type="evidence" value="ECO:0007669"/>
    <property type="project" value="UniProtKB-SubCell"/>
</dbReference>
<evidence type="ECO:0000256" key="16">
    <source>
        <dbReference type="SAM" id="Phobius"/>
    </source>
</evidence>
<dbReference type="Gene3D" id="3.30.40.10">
    <property type="entry name" value="Zinc/RING finger domain, C3HC4 (zinc finger)"/>
    <property type="match status" value="1"/>
</dbReference>
<evidence type="ECO:0000256" key="2">
    <source>
        <dbReference type="ARBA" id="ARBA00004167"/>
    </source>
</evidence>
<keyword evidence="5" id="KW-0808">Transferase</keyword>
<dbReference type="FunFam" id="3.30.40.10:FF:000475">
    <property type="entry name" value="RING-H2 finger protein ATL3"/>
    <property type="match status" value="1"/>
</dbReference>
<dbReference type="Proteomes" id="UP001293593">
    <property type="component" value="Unassembled WGS sequence"/>
</dbReference>
<keyword evidence="8 14" id="KW-0863">Zinc-finger</keyword>
<keyword evidence="6 16" id="KW-0812">Transmembrane</keyword>
<gene>
    <name evidence="18" type="ORF">QN277_026797</name>
</gene>
<reference evidence="18" key="1">
    <citation type="submission" date="2023-10" db="EMBL/GenBank/DDBJ databases">
        <title>Chromosome-level genome of the transformable northern wattle, Acacia crassicarpa.</title>
        <authorList>
            <person name="Massaro I."/>
            <person name="Sinha N.R."/>
            <person name="Poethig S."/>
            <person name="Leichty A.R."/>
        </authorList>
    </citation>
    <scope>NUCLEOTIDE SEQUENCE</scope>
    <source>
        <strain evidence="18">Acra3RX</strain>
        <tissue evidence="18">Leaf</tissue>
    </source>
</reference>
<evidence type="ECO:0000256" key="6">
    <source>
        <dbReference type="ARBA" id="ARBA00022692"/>
    </source>
</evidence>
<keyword evidence="10" id="KW-0862">Zinc</keyword>
<keyword evidence="9" id="KW-0833">Ubl conjugation pathway</keyword>
<evidence type="ECO:0000256" key="13">
    <source>
        <dbReference type="ARBA" id="ARBA00024209"/>
    </source>
</evidence>
<feature type="domain" description="RING-type" evidence="17">
    <location>
        <begin position="100"/>
        <end position="142"/>
    </location>
</feature>
<evidence type="ECO:0000256" key="1">
    <source>
        <dbReference type="ARBA" id="ARBA00000900"/>
    </source>
</evidence>
<dbReference type="SMART" id="SM00184">
    <property type="entry name" value="RING"/>
    <property type="match status" value="1"/>
</dbReference>
<feature type="compositionally biased region" description="Basic and acidic residues" evidence="15">
    <location>
        <begin position="263"/>
        <end position="272"/>
    </location>
</feature>
<comment type="similarity">
    <text evidence="13">Belongs to the RING-type zinc finger family. ATL subfamily.</text>
</comment>
<dbReference type="InterPro" id="IPR013083">
    <property type="entry name" value="Znf_RING/FYVE/PHD"/>
</dbReference>
<dbReference type="CDD" id="cd16461">
    <property type="entry name" value="RING-H2_EL5-like"/>
    <property type="match status" value="1"/>
</dbReference>
<evidence type="ECO:0000256" key="10">
    <source>
        <dbReference type="ARBA" id="ARBA00022833"/>
    </source>
</evidence>
<comment type="pathway">
    <text evidence="3">Protein modification; protein ubiquitination.</text>
</comment>
<dbReference type="GO" id="GO:0008270">
    <property type="term" value="F:zinc ion binding"/>
    <property type="evidence" value="ECO:0007669"/>
    <property type="project" value="UniProtKB-KW"/>
</dbReference>
<name>A0AAE1J8Q5_9FABA</name>
<dbReference type="PROSITE" id="PS50089">
    <property type="entry name" value="ZF_RING_2"/>
    <property type="match status" value="1"/>
</dbReference>
<evidence type="ECO:0000256" key="7">
    <source>
        <dbReference type="ARBA" id="ARBA00022723"/>
    </source>
</evidence>
<evidence type="ECO:0000313" key="19">
    <source>
        <dbReference type="Proteomes" id="UP001293593"/>
    </source>
</evidence>
<dbReference type="SUPFAM" id="SSF57850">
    <property type="entry name" value="RING/U-box"/>
    <property type="match status" value="1"/>
</dbReference>
<feature type="transmembrane region" description="Helical" evidence="16">
    <location>
        <begin position="27"/>
        <end position="51"/>
    </location>
</feature>
<keyword evidence="19" id="KW-1185">Reference proteome</keyword>
<evidence type="ECO:0000256" key="5">
    <source>
        <dbReference type="ARBA" id="ARBA00022679"/>
    </source>
</evidence>
<keyword evidence="7" id="KW-0479">Metal-binding</keyword>
<evidence type="ECO:0000256" key="9">
    <source>
        <dbReference type="ARBA" id="ARBA00022786"/>
    </source>
</evidence>
<keyword evidence="11 16" id="KW-1133">Transmembrane helix</keyword>
<proteinExistence type="inferred from homology"/>
<evidence type="ECO:0000256" key="12">
    <source>
        <dbReference type="ARBA" id="ARBA00023136"/>
    </source>
</evidence>
<comment type="caution">
    <text evidence="18">The sequence shown here is derived from an EMBL/GenBank/DDBJ whole genome shotgun (WGS) entry which is preliminary data.</text>
</comment>
<sequence>MATNGNDKPNLNSFDANNGYTFSANTLFPITFVLFFLIILLIFLHFYARWFHRRALRQRRRPYLVFYVDSDATPPTGLDPSVIQSLPVFVYSAHSDPVECAVCLSDFEDNESGRVLPKCNHTFHVECIDMWFQSHSTCPLCRSLVEPVVPPGDRSGPEVVIDVCEPGSSSGCHQAGGEENRSGRVLCSSSSSIALRRKPSSVGVAIDLPLSRSFGRELEGSTTSFRSPGSRLLSFKRILSRERKLSPPSPSSENCAVGCSSVCDRDRDESMS</sequence>
<dbReference type="AlphaFoldDB" id="A0AAE1J8Q5"/>
<dbReference type="EC" id="2.3.2.27" evidence="4"/>
<organism evidence="18 19">
    <name type="scientific">Acacia crassicarpa</name>
    <name type="common">northern wattle</name>
    <dbReference type="NCBI Taxonomy" id="499986"/>
    <lineage>
        <taxon>Eukaryota</taxon>
        <taxon>Viridiplantae</taxon>
        <taxon>Streptophyta</taxon>
        <taxon>Embryophyta</taxon>
        <taxon>Tracheophyta</taxon>
        <taxon>Spermatophyta</taxon>
        <taxon>Magnoliopsida</taxon>
        <taxon>eudicotyledons</taxon>
        <taxon>Gunneridae</taxon>
        <taxon>Pentapetalae</taxon>
        <taxon>rosids</taxon>
        <taxon>fabids</taxon>
        <taxon>Fabales</taxon>
        <taxon>Fabaceae</taxon>
        <taxon>Caesalpinioideae</taxon>
        <taxon>mimosoid clade</taxon>
        <taxon>Acacieae</taxon>
        <taxon>Acacia</taxon>
    </lineage>
</organism>
<protein>
    <recommendedName>
        <fullName evidence="4">RING-type E3 ubiquitin transferase</fullName>
        <ecNumber evidence="4">2.3.2.27</ecNumber>
    </recommendedName>
</protein>
<keyword evidence="12 16" id="KW-0472">Membrane</keyword>
<comment type="catalytic activity">
    <reaction evidence="1">
        <text>S-ubiquitinyl-[E2 ubiquitin-conjugating enzyme]-L-cysteine + [acceptor protein]-L-lysine = [E2 ubiquitin-conjugating enzyme]-L-cysteine + N(6)-ubiquitinyl-[acceptor protein]-L-lysine.</text>
        <dbReference type="EC" id="2.3.2.27"/>
    </reaction>
</comment>
<dbReference type="InterPro" id="IPR001841">
    <property type="entry name" value="Znf_RING"/>
</dbReference>
<dbReference type="PANTHER" id="PTHR45768:SF34">
    <property type="entry name" value="RING-H2 FINGER PROTEIN ATL64"/>
    <property type="match status" value="1"/>
</dbReference>
<feature type="region of interest" description="Disordered" evidence="15">
    <location>
        <begin position="242"/>
        <end position="272"/>
    </location>
</feature>
<evidence type="ECO:0000256" key="15">
    <source>
        <dbReference type="SAM" id="MobiDB-lite"/>
    </source>
</evidence>
<dbReference type="GO" id="GO:0061630">
    <property type="term" value="F:ubiquitin protein ligase activity"/>
    <property type="evidence" value="ECO:0007669"/>
    <property type="project" value="UniProtKB-EC"/>
</dbReference>
<comment type="subcellular location">
    <subcellularLocation>
        <location evidence="2">Membrane</location>
        <topology evidence="2">Single-pass membrane protein</topology>
    </subcellularLocation>
</comment>
<dbReference type="EMBL" id="JAWXYG010000008">
    <property type="protein sequence ID" value="KAK4265791.1"/>
    <property type="molecule type" value="Genomic_DNA"/>
</dbReference>
<dbReference type="Pfam" id="PF13639">
    <property type="entry name" value="zf-RING_2"/>
    <property type="match status" value="1"/>
</dbReference>
<evidence type="ECO:0000256" key="14">
    <source>
        <dbReference type="PROSITE-ProRule" id="PRU00175"/>
    </source>
</evidence>
<evidence type="ECO:0000256" key="3">
    <source>
        <dbReference type="ARBA" id="ARBA00004906"/>
    </source>
</evidence>